<organism evidence="2 3">
    <name type="scientific">Adhaeretor mobilis</name>
    <dbReference type="NCBI Taxonomy" id="1930276"/>
    <lineage>
        <taxon>Bacteria</taxon>
        <taxon>Pseudomonadati</taxon>
        <taxon>Planctomycetota</taxon>
        <taxon>Planctomycetia</taxon>
        <taxon>Pirellulales</taxon>
        <taxon>Lacipirellulaceae</taxon>
        <taxon>Adhaeretor</taxon>
    </lineage>
</organism>
<dbReference type="InterPro" id="IPR011935">
    <property type="entry name" value="CHP02231"/>
</dbReference>
<protein>
    <recommendedName>
        <fullName evidence="1">DUF4139 domain-containing protein</fullName>
    </recommendedName>
</protein>
<dbReference type="PANTHER" id="PTHR31005:SF8">
    <property type="entry name" value="DUF4139 DOMAIN-CONTAINING PROTEIN"/>
    <property type="match status" value="1"/>
</dbReference>
<keyword evidence="3" id="KW-1185">Reference proteome</keyword>
<dbReference type="Pfam" id="PF13598">
    <property type="entry name" value="DUF4139"/>
    <property type="match status" value="1"/>
</dbReference>
<sequence length="129" mass="14172">MNDTDFVLLAGPAATFSGDRFVGRGAVPTVAIGESLTIGLGIDESLRVTRELVKKHHRMQGGNQVAQFDYRLLLENFGDTAAAVRLYDRLPPAEDAEIKVSLLKSNPEPVKGDAKERKQGILRWQGNRI</sequence>
<evidence type="ECO:0000259" key="1">
    <source>
        <dbReference type="Pfam" id="PF13598"/>
    </source>
</evidence>
<feature type="domain" description="DUF4139" evidence="1">
    <location>
        <begin position="31"/>
        <end position="125"/>
    </location>
</feature>
<evidence type="ECO:0000313" key="3">
    <source>
        <dbReference type="Proteomes" id="UP000319852"/>
    </source>
</evidence>
<dbReference type="RefSeq" id="WP_218932464.1">
    <property type="nucleotide sequence ID" value="NZ_CP036263.1"/>
</dbReference>
<dbReference type="PANTHER" id="PTHR31005">
    <property type="entry name" value="DUF4139 DOMAIN-CONTAINING PROTEIN"/>
    <property type="match status" value="1"/>
</dbReference>
<evidence type="ECO:0000313" key="2">
    <source>
        <dbReference type="EMBL" id="QDS98837.1"/>
    </source>
</evidence>
<dbReference type="Proteomes" id="UP000319852">
    <property type="component" value="Chromosome"/>
</dbReference>
<name>A0A517MVL0_9BACT</name>
<dbReference type="KEGG" id="amob:HG15A2_21220"/>
<proteinExistence type="predicted"/>
<dbReference type="EMBL" id="CP036263">
    <property type="protein sequence ID" value="QDS98837.1"/>
    <property type="molecule type" value="Genomic_DNA"/>
</dbReference>
<dbReference type="AlphaFoldDB" id="A0A517MVL0"/>
<dbReference type="InterPro" id="IPR037291">
    <property type="entry name" value="DUF4139"/>
</dbReference>
<reference evidence="2 3" key="1">
    <citation type="submission" date="2019-02" db="EMBL/GenBank/DDBJ databases">
        <title>Deep-cultivation of Planctomycetes and their phenomic and genomic characterization uncovers novel biology.</title>
        <authorList>
            <person name="Wiegand S."/>
            <person name="Jogler M."/>
            <person name="Boedeker C."/>
            <person name="Pinto D."/>
            <person name="Vollmers J."/>
            <person name="Rivas-Marin E."/>
            <person name="Kohn T."/>
            <person name="Peeters S.H."/>
            <person name="Heuer A."/>
            <person name="Rast P."/>
            <person name="Oberbeckmann S."/>
            <person name="Bunk B."/>
            <person name="Jeske O."/>
            <person name="Meyerdierks A."/>
            <person name="Storesund J.E."/>
            <person name="Kallscheuer N."/>
            <person name="Luecker S."/>
            <person name="Lage O.M."/>
            <person name="Pohl T."/>
            <person name="Merkel B.J."/>
            <person name="Hornburger P."/>
            <person name="Mueller R.-W."/>
            <person name="Bruemmer F."/>
            <person name="Labrenz M."/>
            <person name="Spormann A.M."/>
            <person name="Op den Camp H."/>
            <person name="Overmann J."/>
            <person name="Amann R."/>
            <person name="Jetten M.S.M."/>
            <person name="Mascher T."/>
            <person name="Medema M.H."/>
            <person name="Devos D.P."/>
            <person name="Kaster A.-K."/>
            <person name="Ovreas L."/>
            <person name="Rohde M."/>
            <person name="Galperin M.Y."/>
            <person name="Jogler C."/>
        </authorList>
    </citation>
    <scope>NUCLEOTIDE SEQUENCE [LARGE SCALE GENOMIC DNA]</scope>
    <source>
        <strain evidence="2 3">HG15A2</strain>
    </source>
</reference>
<gene>
    <name evidence="2" type="ORF">HG15A2_21220</name>
</gene>
<accession>A0A517MVL0</accession>